<dbReference type="Proteomes" id="UP001163152">
    <property type="component" value="Chromosome"/>
</dbReference>
<dbReference type="InterPro" id="IPR036188">
    <property type="entry name" value="FAD/NAD-bd_sf"/>
</dbReference>
<organism evidence="1 2">
    <name type="scientific">Thermocoleostomius sinensis A174</name>
    <dbReference type="NCBI Taxonomy" id="2016057"/>
    <lineage>
        <taxon>Bacteria</taxon>
        <taxon>Bacillati</taxon>
        <taxon>Cyanobacteriota</taxon>
        <taxon>Cyanophyceae</taxon>
        <taxon>Oculatellales</taxon>
        <taxon>Oculatellaceae</taxon>
        <taxon>Thermocoleostomius</taxon>
    </lineage>
</organism>
<proteinExistence type="predicted"/>
<dbReference type="KEGG" id="tsin:OXH18_06685"/>
<sequence length="531" mass="57535">MPTITQSERFYDFIGFGDEVPGILALISAAREYRRRFGYAPRSLVMFKSSSLDGVGGHLVRGRLAYLDRSSVPLEIRQAYGLGDFGDPPAIYKEFLQRVGVAVVSIDPAKANQVLRQMMTEAGVDMLSSVAIESVLREGQKIAGIKLTRGELYRGKQFIDATVNAELAQAVGVRKLKGFQTFGLPNSELSVTLMFEVEGLPIAELKAVEAHYLRRFNNPSDTEAQRYLNAAAWSDPLLIKELRQDLGRRNSSGQFLMMYHGKDYIDVPTKALSVAYHAFRGTKLSLRESAAILDNANIAILPNGKLSWNALLFDVTADQAEELARNRAKPTAAMLQEMKFIETWFKSLGATSVRSALELYIRHAGNVTGVVEPLSGSAMLRGGVPNSEALGTFGYTFDTRGGIDGLKERANALGFSTLHFRPPLLNIGIRHALVKEVPNLAVVSPASGFEGYACSAGRIVEFNVGVGQGVGIAAAIALITGRNLADITNAEVRQVLASTGRLPKIYGETYVADAGALSEFEQQLGLGIAIA</sequence>
<accession>A0A9E8ZEH1</accession>
<dbReference type="SUPFAM" id="SSF51905">
    <property type="entry name" value="FAD/NAD(P)-binding domain"/>
    <property type="match status" value="1"/>
</dbReference>
<keyword evidence="2" id="KW-1185">Reference proteome</keyword>
<protein>
    <submittedName>
        <fullName evidence="1">FAD-dependent oxidoreductase</fullName>
    </submittedName>
</protein>
<dbReference type="RefSeq" id="WP_268611684.1">
    <property type="nucleotide sequence ID" value="NZ_CP113797.1"/>
</dbReference>
<dbReference type="AlphaFoldDB" id="A0A9E8ZEH1"/>
<name>A0A9E8ZEH1_9CYAN</name>
<evidence type="ECO:0000313" key="1">
    <source>
        <dbReference type="EMBL" id="WAL61663.1"/>
    </source>
</evidence>
<gene>
    <name evidence="1" type="ORF">OXH18_06685</name>
</gene>
<dbReference type="Pfam" id="PF12831">
    <property type="entry name" value="FAD_oxidored"/>
    <property type="match status" value="1"/>
</dbReference>
<reference evidence="1" key="1">
    <citation type="submission" date="2022-12" db="EMBL/GenBank/DDBJ databases">
        <title>Polyphasic identification of a Novel Hot-Spring Cyanobacterium Ocullathermofonsia sinensis gen nov. sp. nov. and Genomic Insights on its Adaptations to the Thermal Habitat.</title>
        <authorList>
            <person name="Daroch M."/>
            <person name="Tang J."/>
            <person name="Jiang Y."/>
        </authorList>
    </citation>
    <scope>NUCLEOTIDE SEQUENCE</scope>
    <source>
        <strain evidence="1">PKUAC-SCTA174</strain>
    </source>
</reference>
<dbReference type="EMBL" id="CP113797">
    <property type="protein sequence ID" value="WAL61663.1"/>
    <property type="molecule type" value="Genomic_DNA"/>
</dbReference>
<evidence type="ECO:0000313" key="2">
    <source>
        <dbReference type="Proteomes" id="UP001163152"/>
    </source>
</evidence>